<gene>
    <name evidence="4" type="ORF">HD556DRAFT_171717</name>
</gene>
<organism evidence="4 5">
    <name type="scientific">Suillus plorans</name>
    <dbReference type="NCBI Taxonomy" id="116603"/>
    <lineage>
        <taxon>Eukaryota</taxon>
        <taxon>Fungi</taxon>
        <taxon>Dikarya</taxon>
        <taxon>Basidiomycota</taxon>
        <taxon>Agaricomycotina</taxon>
        <taxon>Agaricomycetes</taxon>
        <taxon>Agaricomycetidae</taxon>
        <taxon>Boletales</taxon>
        <taxon>Suillineae</taxon>
        <taxon>Suillaceae</taxon>
        <taxon>Suillus</taxon>
    </lineage>
</organism>
<keyword evidence="1" id="KW-0547">Nucleotide-binding</keyword>
<dbReference type="OrthoDB" id="2704900at2759"/>
<evidence type="ECO:0000256" key="1">
    <source>
        <dbReference type="ARBA" id="ARBA00022741"/>
    </source>
</evidence>
<dbReference type="InterPro" id="IPR009000">
    <property type="entry name" value="Transl_B-barrel_sf"/>
</dbReference>
<dbReference type="InterPro" id="IPR050543">
    <property type="entry name" value="eIF2G"/>
</dbReference>
<dbReference type="GO" id="GO:0005829">
    <property type="term" value="C:cytosol"/>
    <property type="evidence" value="ECO:0007669"/>
    <property type="project" value="TreeGrafter"/>
</dbReference>
<dbReference type="PANTHER" id="PTHR42854:SF3">
    <property type="entry name" value="EUKARYOTIC TRANSLATION INITIATION FACTOR 2 SUBUNIT 3-RELATED"/>
    <property type="match status" value="1"/>
</dbReference>
<evidence type="ECO:0000256" key="3">
    <source>
        <dbReference type="ARBA" id="ARBA00023134"/>
    </source>
</evidence>
<dbReference type="GO" id="GO:0003743">
    <property type="term" value="F:translation initiation factor activity"/>
    <property type="evidence" value="ECO:0007669"/>
    <property type="project" value="UniProtKB-KW"/>
</dbReference>
<keyword evidence="2" id="KW-0648">Protein biosynthesis</keyword>
<name>A0A9P7DAE6_9AGAM</name>
<dbReference type="RefSeq" id="XP_041152453.1">
    <property type="nucleotide sequence ID" value="XM_041309794.1"/>
</dbReference>
<keyword evidence="5" id="KW-1185">Reference proteome</keyword>
<accession>A0A9P7DAE6</accession>
<reference evidence="4" key="1">
    <citation type="journal article" date="2020" name="New Phytol.">
        <title>Comparative genomics reveals dynamic genome evolution in host specialist ectomycorrhizal fungi.</title>
        <authorList>
            <person name="Lofgren L.A."/>
            <person name="Nguyen N.H."/>
            <person name="Vilgalys R."/>
            <person name="Ruytinx J."/>
            <person name="Liao H.L."/>
            <person name="Branco S."/>
            <person name="Kuo A."/>
            <person name="LaButti K."/>
            <person name="Lipzen A."/>
            <person name="Andreopoulos W."/>
            <person name="Pangilinan J."/>
            <person name="Riley R."/>
            <person name="Hundley H."/>
            <person name="Na H."/>
            <person name="Barry K."/>
            <person name="Grigoriev I.V."/>
            <person name="Stajich J.E."/>
            <person name="Kennedy P.G."/>
        </authorList>
    </citation>
    <scope>NUCLEOTIDE SEQUENCE</scope>
    <source>
        <strain evidence="4">S12</strain>
    </source>
</reference>
<dbReference type="GO" id="GO:0005525">
    <property type="term" value="F:GTP binding"/>
    <property type="evidence" value="ECO:0007669"/>
    <property type="project" value="UniProtKB-KW"/>
</dbReference>
<dbReference type="AlphaFoldDB" id="A0A9P7DAE6"/>
<dbReference type="GO" id="GO:0000049">
    <property type="term" value="F:tRNA binding"/>
    <property type="evidence" value="ECO:0007669"/>
    <property type="project" value="TreeGrafter"/>
</dbReference>
<protein>
    <submittedName>
        <fullName evidence="4">Eukaryotic translation initiation factor 2 subunit 3-like protein</fullName>
    </submittedName>
</protein>
<sequence>MQPKYDIDTVNEYIIKRIPIPVRDFASDLCLIVIRSFDVNMSAAEVDELKSDVPSSQTSYGLGQEVKIGLEIVTNDTQGRNRFAFSGGLIGIRTKIDPTLCRADRLVGQVLGAIVSFQKSILNLRSFCSSSAVFWAFVEGCTEAGEEVVLLTCIEKHWRLVGKCFCRLSRLIRHLLDVIGANVHMYLTRKRTEYITDDHGYNQ</sequence>
<dbReference type="EMBL" id="JABBWE010000123">
    <property type="protein sequence ID" value="KAG1784968.1"/>
    <property type="molecule type" value="Genomic_DNA"/>
</dbReference>
<evidence type="ECO:0000256" key="2">
    <source>
        <dbReference type="ARBA" id="ARBA00022917"/>
    </source>
</evidence>
<dbReference type="PANTHER" id="PTHR42854">
    <property type="entry name" value="EUKARYOTIC TRANSLATION INITIATION FACTOR 2 SUBUNIT 3 FAMILY MEMBER"/>
    <property type="match status" value="1"/>
</dbReference>
<proteinExistence type="predicted"/>
<dbReference type="GeneID" id="64603558"/>
<dbReference type="GO" id="GO:0001731">
    <property type="term" value="P:formation of translation preinitiation complex"/>
    <property type="evidence" value="ECO:0007669"/>
    <property type="project" value="TreeGrafter"/>
</dbReference>
<dbReference type="Gene3D" id="2.40.30.10">
    <property type="entry name" value="Translation factors"/>
    <property type="match status" value="2"/>
</dbReference>
<keyword evidence="4" id="KW-0396">Initiation factor</keyword>
<keyword evidence="3" id="KW-0342">GTP-binding</keyword>
<dbReference type="SUPFAM" id="SSF50447">
    <property type="entry name" value="Translation proteins"/>
    <property type="match status" value="1"/>
</dbReference>
<evidence type="ECO:0000313" key="5">
    <source>
        <dbReference type="Proteomes" id="UP000719766"/>
    </source>
</evidence>
<dbReference type="GO" id="GO:0005850">
    <property type="term" value="C:eukaryotic translation initiation factor 2 complex"/>
    <property type="evidence" value="ECO:0007669"/>
    <property type="project" value="TreeGrafter"/>
</dbReference>
<comment type="caution">
    <text evidence="4">The sequence shown here is derived from an EMBL/GenBank/DDBJ whole genome shotgun (WGS) entry which is preliminary data.</text>
</comment>
<evidence type="ECO:0000313" key="4">
    <source>
        <dbReference type="EMBL" id="KAG1784968.1"/>
    </source>
</evidence>
<dbReference type="Proteomes" id="UP000719766">
    <property type="component" value="Unassembled WGS sequence"/>
</dbReference>